<reference evidence="1" key="1">
    <citation type="submission" date="2016-04" db="EMBL/GenBank/DDBJ databases">
        <authorList>
            <person name="Calderon-Fernandez G.M.Sr."/>
        </authorList>
    </citation>
    <scope>NUCLEOTIDE SEQUENCE</scope>
    <source>
        <strain evidence="1">Int1</strain>
        <tissue evidence="1">Integument</tissue>
    </source>
</reference>
<proteinExistence type="predicted"/>
<keyword evidence="1" id="KW-0804">Transcription</keyword>
<reference evidence="1" key="2">
    <citation type="journal article" date="2017" name="J. Med. Entomol.">
        <title>Transcriptome Analysis of the Triatoma infestans (Hemiptera: Reduviidae) Integument.</title>
        <authorList>
            <person name="Calderon-Fernandez G.M."/>
            <person name="Moriconi D.E."/>
            <person name="Dulbecco A.B."/>
            <person name="Juarez M.P."/>
        </authorList>
    </citation>
    <scope>NUCLEOTIDE SEQUENCE</scope>
    <source>
        <strain evidence="1">Int1</strain>
        <tissue evidence="1">Integument</tissue>
    </source>
</reference>
<organism evidence="1">
    <name type="scientific">Triatoma infestans</name>
    <name type="common">Assassin bug</name>
    <dbReference type="NCBI Taxonomy" id="30076"/>
    <lineage>
        <taxon>Eukaryota</taxon>
        <taxon>Metazoa</taxon>
        <taxon>Ecdysozoa</taxon>
        <taxon>Arthropoda</taxon>
        <taxon>Hexapoda</taxon>
        <taxon>Insecta</taxon>
        <taxon>Pterygota</taxon>
        <taxon>Neoptera</taxon>
        <taxon>Paraneoptera</taxon>
        <taxon>Hemiptera</taxon>
        <taxon>Heteroptera</taxon>
        <taxon>Panheteroptera</taxon>
        <taxon>Cimicomorpha</taxon>
        <taxon>Reduviidae</taxon>
        <taxon>Triatominae</taxon>
        <taxon>Triatoma</taxon>
    </lineage>
</organism>
<dbReference type="GO" id="GO:0042797">
    <property type="term" value="P:tRNA transcription by RNA polymerase III"/>
    <property type="evidence" value="ECO:0007669"/>
    <property type="project" value="TreeGrafter"/>
</dbReference>
<dbReference type="PANTHER" id="PTHR12069:SF0">
    <property type="entry name" value="DNA-DIRECTED RNA POLYMERASE III SUBUNIT RPC5"/>
    <property type="match status" value="1"/>
</dbReference>
<accession>A0A161MD88</accession>
<dbReference type="EC" id="2.7.7.6" evidence="1"/>
<keyword evidence="1" id="KW-0240">DNA-directed RNA polymerase</keyword>
<keyword evidence="1" id="KW-0808">Transferase</keyword>
<protein>
    <submittedName>
        <fullName evidence="1">Dna-directed rna polymerase iii subunit rpc5</fullName>
        <ecNumber evidence="1">2.7.7.6</ecNumber>
    </submittedName>
</protein>
<dbReference type="GO" id="GO:0003899">
    <property type="term" value="F:DNA-directed RNA polymerase activity"/>
    <property type="evidence" value="ECO:0007669"/>
    <property type="project" value="UniProtKB-EC"/>
</dbReference>
<dbReference type="AlphaFoldDB" id="A0A161MD88"/>
<keyword evidence="1" id="KW-0548">Nucleotidyltransferase</keyword>
<dbReference type="Pfam" id="PF04801">
    <property type="entry name" value="RPC5"/>
    <property type="match status" value="1"/>
</dbReference>
<evidence type="ECO:0000313" key="1">
    <source>
        <dbReference type="EMBL" id="JAR98045.1"/>
    </source>
</evidence>
<dbReference type="EMBL" id="GEMB01005270">
    <property type="protein sequence ID" value="JAR98045.1"/>
    <property type="molecule type" value="Transcribed_RNA"/>
</dbReference>
<sequence>MKYLVFLTQELADKLFIYQYPVHPVSSTYQSINVIKSQIKPELQEVILDVGLDTTSANYDKSHGEQIAGSIDKDKTSTK</sequence>
<name>A0A161MD88_TRIIF</name>
<dbReference type="PANTHER" id="PTHR12069">
    <property type="entry name" value="DNA-DIRECTED RNA POLYMERASES III 80 KDA POLYPEPTIDE RNA POLYMERASE III SUBUNIT 5"/>
    <property type="match status" value="1"/>
</dbReference>
<dbReference type="GO" id="GO:0005666">
    <property type="term" value="C:RNA polymerase III complex"/>
    <property type="evidence" value="ECO:0007669"/>
    <property type="project" value="TreeGrafter"/>
</dbReference>
<dbReference type="InterPro" id="IPR006886">
    <property type="entry name" value="RNA_pol_III_Rpc5"/>
</dbReference>